<keyword evidence="3" id="KW-1185">Reference proteome</keyword>
<proteinExistence type="predicted"/>
<dbReference type="Pfam" id="PF10551">
    <property type="entry name" value="MULE"/>
    <property type="match status" value="1"/>
</dbReference>
<evidence type="ECO:0000259" key="1">
    <source>
        <dbReference type="Pfam" id="PF10551"/>
    </source>
</evidence>
<name>A0A445CAX3_ARAHY</name>
<dbReference type="PANTHER" id="PTHR47718">
    <property type="entry name" value="OS01G0519700 PROTEIN"/>
    <property type="match status" value="1"/>
</dbReference>
<sequence>MGFWSGETFSAINKARDIPSTMTVLSKLGRRSLRAERIIYYDMQRSVWKVRTIMDDHNHELASVRFTHLLPSHRKMSDSDKAQVDSFKQFGIATLKIMAYMAGQSGRYGMLRFTKRDLYNYVHGQRVAQICDGDVGVHMGRVKPAATISYLEGKVNADMRTVARYTRTPDNRLGSLFWADGEIMSNYQVFGDVLTFDSTYRSNKYKKPLVTSIFGFALLEDEEVRTYRWVMLNLLDVMGQKKPCVVVTDGDKAMRAAIAEVMPTARHRLCGWHLEKNCIQRVKNTEFCKVFKKALYANFEINDFEEFWKLSVESLGLRDNNWV</sequence>
<feature type="domain" description="MULE transposase" evidence="1">
    <location>
        <begin position="193"/>
        <end position="277"/>
    </location>
</feature>
<dbReference type="EMBL" id="SDMP01000007">
    <property type="protein sequence ID" value="RYR48090.1"/>
    <property type="molecule type" value="Genomic_DNA"/>
</dbReference>
<reference evidence="2 3" key="1">
    <citation type="submission" date="2019-01" db="EMBL/GenBank/DDBJ databases">
        <title>Sequencing of cultivated peanut Arachis hypogaea provides insights into genome evolution and oil improvement.</title>
        <authorList>
            <person name="Chen X."/>
        </authorList>
    </citation>
    <scope>NUCLEOTIDE SEQUENCE [LARGE SCALE GENOMIC DNA]</scope>
    <source>
        <strain evidence="3">cv. Fuhuasheng</strain>
        <tissue evidence="2">Leaves</tissue>
    </source>
</reference>
<protein>
    <recommendedName>
        <fullName evidence="1">MULE transposase domain-containing protein</fullName>
    </recommendedName>
</protein>
<accession>A0A445CAX3</accession>
<dbReference type="InterPro" id="IPR018289">
    <property type="entry name" value="MULE_transposase_dom"/>
</dbReference>
<dbReference type="AlphaFoldDB" id="A0A445CAX3"/>
<evidence type="ECO:0000313" key="2">
    <source>
        <dbReference type="EMBL" id="RYR48090.1"/>
    </source>
</evidence>
<comment type="caution">
    <text evidence="2">The sequence shown here is derived from an EMBL/GenBank/DDBJ whole genome shotgun (WGS) entry which is preliminary data.</text>
</comment>
<evidence type="ECO:0000313" key="3">
    <source>
        <dbReference type="Proteomes" id="UP000289738"/>
    </source>
</evidence>
<organism evidence="2 3">
    <name type="scientific">Arachis hypogaea</name>
    <name type="common">Peanut</name>
    <dbReference type="NCBI Taxonomy" id="3818"/>
    <lineage>
        <taxon>Eukaryota</taxon>
        <taxon>Viridiplantae</taxon>
        <taxon>Streptophyta</taxon>
        <taxon>Embryophyta</taxon>
        <taxon>Tracheophyta</taxon>
        <taxon>Spermatophyta</taxon>
        <taxon>Magnoliopsida</taxon>
        <taxon>eudicotyledons</taxon>
        <taxon>Gunneridae</taxon>
        <taxon>Pentapetalae</taxon>
        <taxon>rosids</taxon>
        <taxon>fabids</taxon>
        <taxon>Fabales</taxon>
        <taxon>Fabaceae</taxon>
        <taxon>Papilionoideae</taxon>
        <taxon>50 kb inversion clade</taxon>
        <taxon>dalbergioids sensu lato</taxon>
        <taxon>Dalbergieae</taxon>
        <taxon>Pterocarpus clade</taxon>
        <taxon>Arachis</taxon>
    </lineage>
</organism>
<dbReference type="STRING" id="3818.A0A445CAX3"/>
<dbReference type="PANTHER" id="PTHR47718:SF15">
    <property type="entry name" value="PROTEIN FAR1-RELATED SEQUENCE 5-LIKE"/>
    <property type="match status" value="1"/>
</dbReference>
<gene>
    <name evidence="2" type="ORF">Ahy_A07g034080</name>
</gene>
<dbReference type="Proteomes" id="UP000289738">
    <property type="component" value="Chromosome A07"/>
</dbReference>